<dbReference type="EMBL" id="MCYL01000013">
    <property type="protein sequence ID" value="PML56919.1"/>
    <property type="molecule type" value="Genomic_DNA"/>
</dbReference>
<dbReference type="AlphaFoldDB" id="A0A0L1L2M0"/>
<dbReference type="GeneID" id="50232513"/>
<dbReference type="EMBL" id="MCZK01000016">
    <property type="protein sequence ID" value="PMM77181.1"/>
    <property type="molecule type" value="Genomic_DNA"/>
</dbReference>
<reference evidence="1" key="2">
    <citation type="submission" date="2016-07" db="EMBL/GenBank/DDBJ databases">
        <authorList>
            <person name="Wan K."/>
            <person name="Booth B."/>
            <person name="Spirohn K."/>
            <person name="Hao T."/>
            <person name="Hu Y."/>
            <person name="Calderwood M."/>
            <person name="Hill D."/>
            <person name="Mohr S."/>
            <person name="Vidal M."/>
            <person name="Celniker S."/>
            <person name="Perrimon N."/>
        </authorList>
    </citation>
    <scope>NUCLEOTIDE SEQUENCE</scope>
    <source>
        <strain evidence="2">10N.261.46.F8</strain>
        <strain evidence="1">10N.261.51.B8</strain>
    </source>
</reference>
<name>A0A0L1L2M0_9VIBR</name>
<comment type="caution">
    <text evidence="1">The sequence shown here is derived from an EMBL/GenBank/DDBJ whole genome shotgun (WGS) entry which is preliminary data.</text>
</comment>
<sequence>MLIHEFSNKDVTAEHVILAQAILAGTAQGDKSKAQRFMIFVNEIPDAPTVQNLIPRFSQFMKRFKAS</sequence>
<dbReference type="RefSeq" id="WP_004736343.1">
    <property type="nucleotide sequence ID" value="NZ_CAWNVI010000016.1"/>
</dbReference>
<organism evidence="1 4">
    <name type="scientific">Vibrio lentus</name>
    <dbReference type="NCBI Taxonomy" id="136468"/>
    <lineage>
        <taxon>Bacteria</taxon>
        <taxon>Pseudomonadati</taxon>
        <taxon>Pseudomonadota</taxon>
        <taxon>Gammaproteobacteria</taxon>
        <taxon>Vibrionales</taxon>
        <taxon>Vibrionaceae</taxon>
        <taxon>Vibrio</taxon>
    </lineage>
</organism>
<evidence type="ECO:0000313" key="4">
    <source>
        <dbReference type="Proteomes" id="UP000235746"/>
    </source>
</evidence>
<protein>
    <submittedName>
        <fullName evidence="1">Pyrophosphatase</fullName>
    </submittedName>
</protein>
<evidence type="ECO:0000313" key="3">
    <source>
        <dbReference type="Proteomes" id="UP000235406"/>
    </source>
</evidence>
<evidence type="ECO:0000313" key="2">
    <source>
        <dbReference type="EMBL" id="PMM77181.1"/>
    </source>
</evidence>
<reference evidence="3 4" key="1">
    <citation type="submission" date="2016-07" db="EMBL/GenBank/DDBJ databases">
        <title>Nontailed viruses are major unrecognized killers of bacteria in the ocean.</title>
        <authorList>
            <person name="Kauffman K."/>
            <person name="Hussain F."/>
            <person name="Yang J."/>
            <person name="Arevalo P."/>
            <person name="Brown J."/>
            <person name="Cutler M."/>
            <person name="Kelly L."/>
            <person name="Polz M.F."/>
        </authorList>
    </citation>
    <scope>NUCLEOTIDE SEQUENCE [LARGE SCALE GENOMIC DNA]</scope>
    <source>
        <strain evidence="3">10N.261.46.F8</strain>
        <strain evidence="4">10N.261.51.B8</strain>
    </source>
</reference>
<evidence type="ECO:0000313" key="1">
    <source>
        <dbReference type="EMBL" id="PML56919.1"/>
    </source>
</evidence>
<gene>
    <name evidence="2" type="ORF">BCT49_21735</name>
    <name evidence="1" type="ORF">BCT74_04585</name>
</gene>
<proteinExistence type="predicted"/>
<accession>A0A0L1L2M0</accession>
<dbReference type="OrthoDB" id="5879580at2"/>
<reference evidence="1" key="3">
    <citation type="journal article" date="2018" name="Nature">
        <title>A major lineage of non-tailed dsDNA viruses as unrecognized killers of marine bacteria.</title>
        <authorList>
            <person name="Kauffman K.M."/>
            <person name="Hussain F.A."/>
            <person name="Yang J."/>
            <person name="Arevalo P."/>
            <person name="Brown J.M."/>
            <person name="Chang W.K."/>
            <person name="VanInsberghe D."/>
            <person name="Elsherbini J."/>
            <person name="Sharma R.S."/>
            <person name="Cutler M.B."/>
            <person name="Kelly L."/>
            <person name="Polz M.F."/>
        </authorList>
    </citation>
    <scope>NUCLEOTIDE SEQUENCE</scope>
    <source>
        <strain evidence="2">10N.261.46.F8</strain>
        <strain evidence="1">10N.261.51.B8</strain>
    </source>
</reference>
<dbReference type="Proteomes" id="UP000235746">
    <property type="component" value="Unassembled WGS sequence"/>
</dbReference>
<dbReference type="Proteomes" id="UP000235406">
    <property type="component" value="Unassembled WGS sequence"/>
</dbReference>